<evidence type="ECO:0000313" key="1">
    <source>
        <dbReference type="EMBL" id="MED6246088.1"/>
    </source>
</evidence>
<organism evidence="1 2">
    <name type="scientific">Ataeniobius toweri</name>
    <dbReference type="NCBI Taxonomy" id="208326"/>
    <lineage>
        <taxon>Eukaryota</taxon>
        <taxon>Metazoa</taxon>
        <taxon>Chordata</taxon>
        <taxon>Craniata</taxon>
        <taxon>Vertebrata</taxon>
        <taxon>Euteleostomi</taxon>
        <taxon>Actinopterygii</taxon>
        <taxon>Neopterygii</taxon>
        <taxon>Teleostei</taxon>
        <taxon>Neoteleostei</taxon>
        <taxon>Acanthomorphata</taxon>
        <taxon>Ovalentaria</taxon>
        <taxon>Atherinomorphae</taxon>
        <taxon>Cyprinodontiformes</taxon>
        <taxon>Goodeidae</taxon>
        <taxon>Ataeniobius</taxon>
    </lineage>
</organism>
<reference evidence="1 2" key="1">
    <citation type="submission" date="2021-07" db="EMBL/GenBank/DDBJ databases">
        <authorList>
            <person name="Palmer J.M."/>
        </authorList>
    </citation>
    <scope>NUCLEOTIDE SEQUENCE [LARGE SCALE GENOMIC DNA]</scope>
    <source>
        <strain evidence="1 2">AT_MEX2019</strain>
        <tissue evidence="1">Muscle</tissue>
    </source>
</reference>
<keyword evidence="2" id="KW-1185">Reference proteome</keyword>
<evidence type="ECO:0000313" key="2">
    <source>
        <dbReference type="Proteomes" id="UP001345963"/>
    </source>
</evidence>
<accession>A0ABU7B8V7</accession>
<dbReference type="Gene3D" id="2.60.120.200">
    <property type="match status" value="1"/>
</dbReference>
<comment type="caution">
    <text evidence="1">The sequence shown here is derived from an EMBL/GenBank/DDBJ whole genome shotgun (WGS) entry which is preliminary data.</text>
</comment>
<proteinExistence type="predicted"/>
<dbReference type="EMBL" id="JAHUTI010042023">
    <property type="protein sequence ID" value="MED6246088.1"/>
    <property type="molecule type" value="Genomic_DNA"/>
</dbReference>
<sequence length="67" mass="7582">MHHERRKEERRFIGCIKEFQVNSKEIDLVGESVKGRNIKNCDPPVCQHLPCRNGGTCVRLIGIPAAP</sequence>
<dbReference type="Proteomes" id="UP001345963">
    <property type="component" value="Unassembled WGS sequence"/>
</dbReference>
<name>A0ABU7B8V7_9TELE</name>
<protein>
    <submittedName>
        <fullName evidence="1">Uncharacterized protein</fullName>
    </submittedName>
</protein>
<gene>
    <name evidence="1" type="ORF">ATANTOWER_012648</name>
</gene>